<name>A0A2N9FFJ1_FAGSY</name>
<feature type="region of interest" description="Disordered" evidence="1">
    <location>
        <begin position="176"/>
        <end position="201"/>
    </location>
</feature>
<proteinExistence type="predicted"/>
<accession>A0A2N9FFJ1</accession>
<evidence type="ECO:0000256" key="1">
    <source>
        <dbReference type="SAM" id="MobiDB-lite"/>
    </source>
</evidence>
<dbReference type="PANTHER" id="PTHR35317:SF35">
    <property type="entry name" value="DUF4219 DOMAIN-CONTAINING PROTEIN"/>
    <property type="match status" value="1"/>
</dbReference>
<dbReference type="Pfam" id="PF14223">
    <property type="entry name" value="Retrotran_gag_2"/>
    <property type="match status" value="1"/>
</dbReference>
<dbReference type="EMBL" id="OIVN01000803">
    <property type="protein sequence ID" value="SPC85810.1"/>
    <property type="molecule type" value="Genomic_DNA"/>
</dbReference>
<protein>
    <submittedName>
        <fullName evidence="2">Uncharacterized protein</fullName>
    </submittedName>
</protein>
<organism evidence="2">
    <name type="scientific">Fagus sylvatica</name>
    <name type="common">Beechnut</name>
    <dbReference type="NCBI Taxonomy" id="28930"/>
    <lineage>
        <taxon>Eukaryota</taxon>
        <taxon>Viridiplantae</taxon>
        <taxon>Streptophyta</taxon>
        <taxon>Embryophyta</taxon>
        <taxon>Tracheophyta</taxon>
        <taxon>Spermatophyta</taxon>
        <taxon>Magnoliopsida</taxon>
        <taxon>eudicotyledons</taxon>
        <taxon>Gunneridae</taxon>
        <taxon>Pentapetalae</taxon>
        <taxon>rosids</taxon>
        <taxon>fabids</taxon>
        <taxon>Fagales</taxon>
        <taxon>Fagaceae</taxon>
        <taxon>Fagus</taxon>
    </lineage>
</organism>
<dbReference type="AlphaFoldDB" id="A0A2N9FFJ1"/>
<feature type="compositionally biased region" description="Basic and acidic residues" evidence="1">
    <location>
        <begin position="179"/>
        <end position="201"/>
    </location>
</feature>
<gene>
    <name evidence="2" type="ORF">FSB_LOCUS13692</name>
</gene>
<reference evidence="2" key="1">
    <citation type="submission" date="2018-02" db="EMBL/GenBank/DDBJ databases">
        <authorList>
            <person name="Cohen D.B."/>
            <person name="Kent A.D."/>
        </authorList>
    </citation>
    <scope>NUCLEOTIDE SEQUENCE</scope>
</reference>
<dbReference type="PANTHER" id="PTHR35317">
    <property type="entry name" value="OS04G0629600 PROTEIN"/>
    <property type="match status" value="1"/>
</dbReference>
<sequence length="254" mass="29555">MDEKVWFFVEKVWTKNELSESHLNIKGLNAIFMAVSDVEFKRICRCETSKEAWDILETTHAGTQFVKNSKLQILNSMFEKIRMEEDETFDDFYAKLNDLVNATFNLGHRIPESIIVRKVMRSLPKRFRPKLADIMKSEDLDSLKIEELVGFLNIYELTLLKNYLIEYDIIKGTSSENSQNKKDFEDRKEKKTQDSDGRKEKKTQEILCSGYGHMRFECPNYLKSKGKATNATLSDESESDELNGNIIAYALQNM</sequence>
<evidence type="ECO:0000313" key="2">
    <source>
        <dbReference type="EMBL" id="SPC85810.1"/>
    </source>
</evidence>